<evidence type="ECO:0000256" key="2">
    <source>
        <dbReference type="ARBA" id="ARBA00012513"/>
    </source>
</evidence>
<evidence type="ECO:0000259" key="9">
    <source>
        <dbReference type="Pfam" id="PF14380"/>
    </source>
</evidence>
<evidence type="ECO:0000313" key="10">
    <source>
        <dbReference type="EMBL" id="KAK9705179.1"/>
    </source>
</evidence>
<protein>
    <recommendedName>
        <fullName evidence="2">non-specific serine/threonine protein kinase</fullName>
        <ecNumber evidence="2">2.7.11.1</ecNumber>
    </recommendedName>
</protein>
<evidence type="ECO:0000256" key="7">
    <source>
        <dbReference type="SAM" id="SignalP"/>
    </source>
</evidence>
<reference evidence="10" key="1">
    <citation type="submission" date="2024-03" db="EMBL/GenBank/DDBJ databases">
        <title>WGS assembly of Saponaria officinalis var. Norfolk2.</title>
        <authorList>
            <person name="Jenkins J."/>
            <person name="Shu S."/>
            <person name="Grimwood J."/>
            <person name="Barry K."/>
            <person name="Goodstein D."/>
            <person name="Schmutz J."/>
            <person name="Leebens-Mack J."/>
            <person name="Osbourn A."/>
        </authorList>
    </citation>
    <scope>NUCLEOTIDE SEQUENCE [LARGE SCALE GENOMIC DNA]</scope>
    <source>
        <strain evidence="10">JIC</strain>
    </source>
</reference>
<feature type="chain" id="PRO_5044002137" description="non-specific serine/threonine protein kinase" evidence="7">
    <location>
        <begin position="21"/>
        <end position="274"/>
    </location>
</feature>
<dbReference type="AlphaFoldDB" id="A0AAW1JLJ5"/>
<dbReference type="GO" id="GO:0004674">
    <property type="term" value="F:protein serine/threonine kinase activity"/>
    <property type="evidence" value="ECO:0007669"/>
    <property type="project" value="UniProtKB-EC"/>
</dbReference>
<organism evidence="10 11">
    <name type="scientific">Saponaria officinalis</name>
    <name type="common">Common soapwort</name>
    <name type="synonym">Lychnis saponaria</name>
    <dbReference type="NCBI Taxonomy" id="3572"/>
    <lineage>
        <taxon>Eukaryota</taxon>
        <taxon>Viridiplantae</taxon>
        <taxon>Streptophyta</taxon>
        <taxon>Embryophyta</taxon>
        <taxon>Tracheophyta</taxon>
        <taxon>Spermatophyta</taxon>
        <taxon>Magnoliopsida</taxon>
        <taxon>eudicotyledons</taxon>
        <taxon>Gunneridae</taxon>
        <taxon>Pentapetalae</taxon>
        <taxon>Caryophyllales</taxon>
        <taxon>Caryophyllaceae</taxon>
        <taxon>Caryophylleae</taxon>
        <taxon>Saponaria</taxon>
    </lineage>
</organism>
<evidence type="ECO:0000256" key="4">
    <source>
        <dbReference type="ARBA" id="ARBA00023180"/>
    </source>
</evidence>
<keyword evidence="3 7" id="KW-0732">Signal</keyword>
<dbReference type="GO" id="GO:0030247">
    <property type="term" value="F:polysaccharide binding"/>
    <property type="evidence" value="ECO:0007669"/>
    <property type="project" value="InterPro"/>
</dbReference>
<sequence length="274" mass="31283">MNVITLCNLFLLLMLQPSWSLDPYYKACYPRACGNLSISYPFYIRGVQEPYCGYPDFGVTCDRNNRSIINISGDNYIIQNISYDDQSVRVTKSAFLHPVFHCIHSIPNRTFNDPRFQLSTSHKTILLLQNCTENSIKRLQHNRITCISENENRTAFAVYEQENYVEKFAVNCDTMAKVPYEGQNDSNVENALRRGIVLNWTTSNCSACVSSGGRCGVDELTSEPRCFCPCRPHIYSCNHHSSPGSLLTFSESFASFCQHFKRRPKFFGLENKIA</sequence>
<dbReference type="GO" id="GO:0016020">
    <property type="term" value="C:membrane"/>
    <property type="evidence" value="ECO:0007669"/>
    <property type="project" value="UniProtKB-SubCell"/>
</dbReference>
<dbReference type="EMBL" id="JBDFQZ010000007">
    <property type="protein sequence ID" value="KAK9705179.1"/>
    <property type="molecule type" value="Genomic_DNA"/>
</dbReference>
<feature type="signal peptide" evidence="7">
    <location>
        <begin position="1"/>
        <end position="20"/>
    </location>
</feature>
<comment type="caution">
    <text evidence="10">The sequence shown here is derived from an EMBL/GenBank/DDBJ whole genome shotgun (WGS) entry which is preliminary data.</text>
</comment>
<comment type="catalytic activity">
    <reaction evidence="6">
        <text>L-seryl-[protein] + ATP = O-phospho-L-seryl-[protein] + ADP + H(+)</text>
        <dbReference type="Rhea" id="RHEA:17989"/>
        <dbReference type="Rhea" id="RHEA-COMP:9863"/>
        <dbReference type="Rhea" id="RHEA-COMP:11604"/>
        <dbReference type="ChEBI" id="CHEBI:15378"/>
        <dbReference type="ChEBI" id="CHEBI:29999"/>
        <dbReference type="ChEBI" id="CHEBI:30616"/>
        <dbReference type="ChEBI" id="CHEBI:83421"/>
        <dbReference type="ChEBI" id="CHEBI:456216"/>
        <dbReference type="EC" id="2.7.11.1"/>
    </reaction>
</comment>
<dbReference type="PANTHER" id="PTHR33138:SF27">
    <property type="entry name" value="WALL-ASSOCIATED RECEPTOR KINASE C-TERMINAL DOMAIN-CONTAINING PROTEIN"/>
    <property type="match status" value="1"/>
</dbReference>
<comment type="catalytic activity">
    <reaction evidence="5">
        <text>L-threonyl-[protein] + ATP = O-phospho-L-threonyl-[protein] + ADP + H(+)</text>
        <dbReference type="Rhea" id="RHEA:46608"/>
        <dbReference type="Rhea" id="RHEA-COMP:11060"/>
        <dbReference type="Rhea" id="RHEA-COMP:11605"/>
        <dbReference type="ChEBI" id="CHEBI:15378"/>
        <dbReference type="ChEBI" id="CHEBI:30013"/>
        <dbReference type="ChEBI" id="CHEBI:30616"/>
        <dbReference type="ChEBI" id="CHEBI:61977"/>
        <dbReference type="ChEBI" id="CHEBI:456216"/>
        <dbReference type="EC" id="2.7.11.1"/>
    </reaction>
</comment>
<dbReference type="EC" id="2.7.11.1" evidence="2"/>
<evidence type="ECO:0000256" key="1">
    <source>
        <dbReference type="ARBA" id="ARBA00004167"/>
    </source>
</evidence>
<dbReference type="PANTHER" id="PTHR33138">
    <property type="entry name" value="OS01G0690200 PROTEIN"/>
    <property type="match status" value="1"/>
</dbReference>
<name>A0AAW1JLJ5_SAPOF</name>
<dbReference type="Proteomes" id="UP001443914">
    <property type="component" value="Unassembled WGS sequence"/>
</dbReference>
<evidence type="ECO:0000313" key="11">
    <source>
        <dbReference type="Proteomes" id="UP001443914"/>
    </source>
</evidence>
<keyword evidence="11" id="KW-1185">Reference proteome</keyword>
<dbReference type="Pfam" id="PF13947">
    <property type="entry name" value="GUB_WAK_bind"/>
    <property type="match status" value="1"/>
</dbReference>
<comment type="subcellular location">
    <subcellularLocation>
        <location evidence="1">Membrane</location>
        <topology evidence="1">Single-pass membrane protein</topology>
    </subcellularLocation>
</comment>
<evidence type="ECO:0000259" key="8">
    <source>
        <dbReference type="Pfam" id="PF13947"/>
    </source>
</evidence>
<feature type="domain" description="Wall-associated receptor kinase galacturonan-binding" evidence="8">
    <location>
        <begin position="28"/>
        <end position="91"/>
    </location>
</feature>
<dbReference type="InterPro" id="IPR032872">
    <property type="entry name" value="WAK_assoc_C"/>
</dbReference>
<feature type="domain" description="Wall-associated receptor kinase C-terminal" evidence="9">
    <location>
        <begin position="150"/>
        <end position="229"/>
    </location>
</feature>
<keyword evidence="4" id="KW-0325">Glycoprotein</keyword>
<evidence type="ECO:0000256" key="3">
    <source>
        <dbReference type="ARBA" id="ARBA00022729"/>
    </source>
</evidence>
<evidence type="ECO:0000256" key="5">
    <source>
        <dbReference type="ARBA" id="ARBA00047899"/>
    </source>
</evidence>
<dbReference type="InterPro" id="IPR025287">
    <property type="entry name" value="WAK_GUB"/>
</dbReference>
<dbReference type="Pfam" id="PF14380">
    <property type="entry name" value="WAK_assoc"/>
    <property type="match status" value="1"/>
</dbReference>
<evidence type="ECO:0000256" key="6">
    <source>
        <dbReference type="ARBA" id="ARBA00048679"/>
    </source>
</evidence>
<proteinExistence type="predicted"/>
<gene>
    <name evidence="10" type="ORF">RND81_07G038900</name>
</gene>
<accession>A0AAW1JLJ5</accession>